<reference evidence="1" key="1">
    <citation type="submission" date="2019-08" db="EMBL/GenBank/DDBJ databases">
        <authorList>
            <person name="Kucharzyk K."/>
            <person name="Murdoch R.W."/>
            <person name="Higgins S."/>
            <person name="Loffler F."/>
        </authorList>
    </citation>
    <scope>NUCLEOTIDE SEQUENCE</scope>
</reference>
<organism evidence="1">
    <name type="scientific">bioreactor metagenome</name>
    <dbReference type="NCBI Taxonomy" id="1076179"/>
    <lineage>
        <taxon>unclassified sequences</taxon>
        <taxon>metagenomes</taxon>
        <taxon>ecological metagenomes</taxon>
    </lineage>
</organism>
<dbReference type="PANTHER" id="PTHR42928">
    <property type="entry name" value="TRICARBOXYLATE-BINDING PROTEIN"/>
    <property type="match status" value="1"/>
</dbReference>
<gene>
    <name evidence="1" type="ORF">SDC9_203623</name>
</gene>
<dbReference type="InterPro" id="IPR005064">
    <property type="entry name" value="BUG"/>
</dbReference>
<dbReference type="Gene3D" id="3.40.190.150">
    <property type="entry name" value="Bordetella uptake gene, domain 1"/>
    <property type="match status" value="1"/>
</dbReference>
<evidence type="ECO:0000313" key="1">
    <source>
        <dbReference type="EMBL" id="MPN55939.1"/>
    </source>
</evidence>
<accession>A0A645IZP2</accession>
<sequence>MSVVHYKGSAPAQTDVMGGHVDITFVTNSLGAPFVKSGKLQLLGITSEKRSSDFPGTPTTREQGLDTFNGSGIWVALLVPAKTPAAKVAELNKVLNAALKTPDIQAKLKGVGMTPMGGTPAAQDKLMHDEQAMWSALIKESKITLE</sequence>
<evidence type="ECO:0008006" key="2">
    <source>
        <dbReference type="Google" id="ProtNLM"/>
    </source>
</evidence>
<name>A0A645IZP2_9ZZZZ</name>
<dbReference type="EMBL" id="VSSQ01125712">
    <property type="protein sequence ID" value="MPN55939.1"/>
    <property type="molecule type" value="Genomic_DNA"/>
</dbReference>
<dbReference type="SUPFAM" id="SSF53850">
    <property type="entry name" value="Periplasmic binding protein-like II"/>
    <property type="match status" value="1"/>
</dbReference>
<protein>
    <recommendedName>
        <fullName evidence="2">Tripartite tricarboxylate transporter family receptor</fullName>
    </recommendedName>
</protein>
<dbReference type="Gene3D" id="3.40.190.10">
    <property type="entry name" value="Periplasmic binding protein-like II"/>
    <property type="match status" value="1"/>
</dbReference>
<dbReference type="AlphaFoldDB" id="A0A645IZP2"/>
<dbReference type="PANTHER" id="PTHR42928:SF5">
    <property type="entry name" value="BLR1237 PROTEIN"/>
    <property type="match status" value="1"/>
</dbReference>
<comment type="caution">
    <text evidence="1">The sequence shown here is derived from an EMBL/GenBank/DDBJ whole genome shotgun (WGS) entry which is preliminary data.</text>
</comment>
<proteinExistence type="predicted"/>
<dbReference type="Pfam" id="PF03401">
    <property type="entry name" value="TctC"/>
    <property type="match status" value="1"/>
</dbReference>
<dbReference type="InterPro" id="IPR042100">
    <property type="entry name" value="Bug_dom1"/>
</dbReference>